<dbReference type="AlphaFoldDB" id="A0A0A9G1B5"/>
<feature type="region of interest" description="Disordered" evidence="1">
    <location>
        <begin position="27"/>
        <end position="84"/>
    </location>
</feature>
<name>A0A0A9G1B5_ARUDO</name>
<feature type="compositionally biased region" description="Basic residues" evidence="1">
    <location>
        <begin position="51"/>
        <end position="62"/>
    </location>
</feature>
<sequence>MYAPIIHASRNKSRETVILTPDIQEEGQFSHKSQQNQSPGCSDTNKQKTPSLHHKLKVKQHTRALDRIEQRKRRNRAPIENIAS</sequence>
<feature type="compositionally biased region" description="Polar residues" evidence="1">
    <location>
        <begin position="30"/>
        <end position="50"/>
    </location>
</feature>
<dbReference type="EMBL" id="GBRH01180637">
    <property type="protein sequence ID" value="JAE17259.1"/>
    <property type="molecule type" value="Transcribed_RNA"/>
</dbReference>
<organism evidence="2">
    <name type="scientific">Arundo donax</name>
    <name type="common">Giant reed</name>
    <name type="synonym">Donax arundinaceus</name>
    <dbReference type="NCBI Taxonomy" id="35708"/>
    <lineage>
        <taxon>Eukaryota</taxon>
        <taxon>Viridiplantae</taxon>
        <taxon>Streptophyta</taxon>
        <taxon>Embryophyta</taxon>
        <taxon>Tracheophyta</taxon>
        <taxon>Spermatophyta</taxon>
        <taxon>Magnoliopsida</taxon>
        <taxon>Liliopsida</taxon>
        <taxon>Poales</taxon>
        <taxon>Poaceae</taxon>
        <taxon>PACMAD clade</taxon>
        <taxon>Arundinoideae</taxon>
        <taxon>Arundineae</taxon>
        <taxon>Arundo</taxon>
    </lineage>
</organism>
<reference evidence="2" key="2">
    <citation type="journal article" date="2015" name="Data Brief">
        <title>Shoot transcriptome of the giant reed, Arundo donax.</title>
        <authorList>
            <person name="Barrero R.A."/>
            <person name="Guerrero F.D."/>
            <person name="Moolhuijzen P."/>
            <person name="Goolsby J.A."/>
            <person name="Tidwell J."/>
            <person name="Bellgard S.E."/>
            <person name="Bellgard M.I."/>
        </authorList>
    </citation>
    <scope>NUCLEOTIDE SEQUENCE</scope>
    <source>
        <tissue evidence="2">Shoot tissue taken approximately 20 cm above the soil surface</tissue>
    </source>
</reference>
<reference evidence="2" key="1">
    <citation type="submission" date="2014-09" db="EMBL/GenBank/DDBJ databases">
        <authorList>
            <person name="Magalhaes I.L.F."/>
            <person name="Oliveira U."/>
            <person name="Santos F.R."/>
            <person name="Vidigal T.H.D.A."/>
            <person name="Brescovit A.D."/>
            <person name="Santos A.J."/>
        </authorList>
    </citation>
    <scope>NUCLEOTIDE SEQUENCE</scope>
    <source>
        <tissue evidence="2">Shoot tissue taken approximately 20 cm above the soil surface</tissue>
    </source>
</reference>
<accession>A0A0A9G1B5</accession>
<evidence type="ECO:0000256" key="1">
    <source>
        <dbReference type="SAM" id="MobiDB-lite"/>
    </source>
</evidence>
<proteinExistence type="predicted"/>
<protein>
    <submittedName>
        <fullName evidence="2">Uncharacterized protein</fullName>
    </submittedName>
</protein>
<evidence type="ECO:0000313" key="2">
    <source>
        <dbReference type="EMBL" id="JAE17259.1"/>
    </source>
</evidence>